<gene>
    <name evidence="3" type="ORF">EJB05_27588</name>
</gene>
<dbReference type="Proteomes" id="UP000324897">
    <property type="component" value="Chromosome 2"/>
</dbReference>
<dbReference type="Pfam" id="PF03478">
    <property type="entry name" value="Beta-prop_KIB1-4"/>
    <property type="match status" value="1"/>
</dbReference>
<reference evidence="3 4" key="1">
    <citation type="journal article" date="2019" name="Sci. Rep.">
        <title>A high-quality genome of Eragrostis curvula grass provides insights into Poaceae evolution and supports new strategies to enhance forage quality.</title>
        <authorList>
            <person name="Carballo J."/>
            <person name="Santos B.A.C.M."/>
            <person name="Zappacosta D."/>
            <person name="Garbus I."/>
            <person name="Selva J.P."/>
            <person name="Gallo C.A."/>
            <person name="Diaz A."/>
            <person name="Albertini E."/>
            <person name="Caccamo M."/>
            <person name="Echenique V."/>
        </authorList>
    </citation>
    <scope>NUCLEOTIDE SEQUENCE [LARGE SCALE GENOMIC DNA]</scope>
    <source>
        <strain evidence="4">cv. Victoria</strain>
        <tissue evidence="3">Leaf</tissue>
    </source>
</reference>
<proteinExistence type="predicted"/>
<dbReference type="CDD" id="cd09917">
    <property type="entry name" value="F-box_SF"/>
    <property type="match status" value="1"/>
</dbReference>
<evidence type="ECO:0000313" key="3">
    <source>
        <dbReference type="EMBL" id="TVU25107.1"/>
    </source>
</evidence>
<feature type="domain" description="F-box" evidence="2">
    <location>
        <begin position="8"/>
        <end position="44"/>
    </location>
</feature>
<feature type="domain" description="KIB1-4 beta-propeller" evidence="1">
    <location>
        <begin position="71"/>
        <end position="139"/>
    </location>
</feature>
<name>A0A5J9UPJ2_9POAL</name>
<comment type="caution">
    <text evidence="3">The sequence shown here is derived from an EMBL/GenBank/DDBJ whole genome shotgun (WGS) entry which is preliminary data.</text>
</comment>
<sequence length="179" mass="19484">MAAAFPDWAGLPPEMLVTVMQSLGFPDLFRAGTVCASWHAACADVRFPITDASPCLLYSARDDNDASTATLYSPSSGANFRVRLPDPPLRSRALVGSAHGWLATADEASNLHLVNPLTGAQLALPPVTALYHVESFLDDAGNLMYRVQENGYLDNEEDPVLYPAQELRLVLYYSLPPYI</sequence>
<dbReference type="InterPro" id="IPR036047">
    <property type="entry name" value="F-box-like_dom_sf"/>
</dbReference>
<dbReference type="InterPro" id="IPR005174">
    <property type="entry name" value="KIB1-4_b-propeller"/>
</dbReference>
<dbReference type="InterPro" id="IPR001810">
    <property type="entry name" value="F-box_dom"/>
</dbReference>
<dbReference type="Pfam" id="PF12937">
    <property type="entry name" value="F-box-like"/>
    <property type="match status" value="1"/>
</dbReference>
<evidence type="ECO:0000313" key="4">
    <source>
        <dbReference type="Proteomes" id="UP000324897"/>
    </source>
</evidence>
<dbReference type="Gene3D" id="1.20.1280.50">
    <property type="match status" value="1"/>
</dbReference>
<dbReference type="AlphaFoldDB" id="A0A5J9UPJ2"/>
<evidence type="ECO:0000259" key="2">
    <source>
        <dbReference type="Pfam" id="PF12937"/>
    </source>
</evidence>
<dbReference type="Gramene" id="TVU25107">
    <property type="protein sequence ID" value="TVU25107"/>
    <property type="gene ID" value="EJB05_27588"/>
</dbReference>
<dbReference type="PANTHER" id="PTHR44586">
    <property type="entry name" value="F-BOX DOMAIN CONTAINING PROTEIN, EXPRESSED"/>
    <property type="match status" value="1"/>
</dbReference>
<feature type="non-terminal residue" evidence="3">
    <location>
        <position position="1"/>
    </location>
</feature>
<dbReference type="OrthoDB" id="602754at2759"/>
<evidence type="ECO:0000259" key="1">
    <source>
        <dbReference type="Pfam" id="PF03478"/>
    </source>
</evidence>
<protein>
    <submittedName>
        <fullName evidence="3">Uncharacterized protein</fullName>
    </submittedName>
</protein>
<dbReference type="PANTHER" id="PTHR44586:SF23">
    <property type="entry name" value="F-BOX DOMAIN-CONTAINING PROTEIN"/>
    <property type="match status" value="1"/>
</dbReference>
<dbReference type="EMBL" id="RWGY01000013">
    <property type="protein sequence ID" value="TVU25107.1"/>
    <property type="molecule type" value="Genomic_DNA"/>
</dbReference>
<organism evidence="3 4">
    <name type="scientific">Eragrostis curvula</name>
    <name type="common">weeping love grass</name>
    <dbReference type="NCBI Taxonomy" id="38414"/>
    <lineage>
        <taxon>Eukaryota</taxon>
        <taxon>Viridiplantae</taxon>
        <taxon>Streptophyta</taxon>
        <taxon>Embryophyta</taxon>
        <taxon>Tracheophyta</taxon>
        <taxon>Spermatophyta</taxon>
        <taxon>Magnoliopsida</taxon>
        <taxon>Liliopsida</taxon>
        <taxon>Poales</taxon>
        <taxon>Poaceae</taxon>
        <taxon>PACMAD clade</taxon>
        <taxon>Chloridoideae</taxon>
        <taxon>Eragrostideae</taxon>
        <taxon>Eragrostidinae</taxon>
        <taxon>Eragrostis</taxon>
    </lineage>
</organism>
<keyword evidence="4" id="KW-1185">Reference proteome</keyword>
<dbReference type="SUPFAM" id="SSF81383">
    <property type="entry name" value="F-box domain"/>
    <property type="match status" value="1"/>
</dbReference>
<accession>A0A5J9UPJ2</accession>